<accession>A0A1M7A9H0</accession>
<evidence type="ECO:0000256" key="1">
    <source>
        <dbReference type="SAM" id="MobiDB-lite"/>
    </source>
</evidence>
<dbReference type="AlphaFoldDB" id="A0A1M7A9H0"/>
<sequence length="51" mass="5623">MGGTGKNSEPPKKTDDKPKKPPRIPVEDDDYEDGDIATPKRDRSGNDDEPL</sequence>
<dbReference type="RefSeq" id="WP_091976529.1">
    <property type="nucleotide sequence ID" value="NZ_FNTI01000001.1"/>
</dbReference>
<dbReference type="Proteomes" id="UP000183208">
    <property type="component" value="Unassembled WGS sequence"/>
</dbReference>
<feature type="compositionally biased region" description="Basic and acidic residues" evidence="1">
    <location>
        <begin position="38"/>
        <end position="51"/>
    </location>
</feature>
<feature type="compositionally biased region" description="Basic and acidic residues" evidence="1">
    <location>
        <begin position="9"/>
        <end position="19"/>
    </location>
</feature>
<protein>
    <submittedName>
        <fullName evidence="2">Uncharacterized protein</fullName>
    </submittedName>
</protein>
<gene>
    <name evidence="2" type="ORF">SAMN05444171_3947</name>
</gene>
<name>A0A1M7A9H0_9BRAD</name>
<dbReference type="EMBL" id="FNTI01000001">
    <property type="protein sequence ID" value="SED37703.1"/>
    <property type="molecule type" value="Genomic_DNA"/>
</dbReference>
<evidence type="ECO:0000313" key="3">
    <source>
        <dbReference type="Proteomes" id="UP000183208"/>
    </source>
</evidence>
<organism evidence="2 3">
    <name type="scientific">Bradyrhizobium lablabi</name>
    <dbReference type="NCBI Taxonomy" id="722472"/>
    <lineage>
        <taxon>Bacteria</taxon>
        <taxon>Pseudomonadati</taxon>
        <taxon>Pseudomonadota</taxon>
        <taxon>Alphaproteobacteria</taxon>
        <taxon>Hyphomicrobiales</taxon>
        <taxon>Nitrobacteraceae</taxon>
        <taxon>Bradyrhizobium</taxon>
    </lineage>
</organism>
<proteinExistence type="predicted"/>
<reference evidence="2 3" key="1">
    <citation type="submission" date="2016-10" db="EMBL/GenBank/DDBJ databases">
        <authorList>
            <person name="de Groot N.N."/>
        </authorList>
    </citation>
    <scope>NUCLEOTIDE SEQUENCE [LARGE SCALE GENOMIC DNA]</scope>
    <source>
        <strain evidence="2 3">GAS522</strain>
    </source>
</reference>
<feature type="region of interest" description="Disordered" evidence="1">
    <location>
        <begin position="1"/>
        <end position="51"/>
    </location>
</feature>
<evidence type="ECO:0000313" key="2">
    <source>
        <dbReference type="EMBL" id="SED37703.1"/>
    </source>
</evidence>